<accession>A0A3B0V508</accession>
<protein>
    <submittedName>
        <fullName evidence="1">Uncharacterized protein</fullName>
    </submittedName>
</protein>
<organism evidence="1">
    <name type="scientific">hydrothermal vent metagenome</name>
    <dbReference type="NCBI Taxonomy" id="652676"/>
    <lineage>
        <taxon>unclassified sequences</taxon>
        <taxon>metagenomes</taxon>
        <taxon>ecological metagenomes</taxon>
    </lineage>
</organism>
<gene>
    <name evidence="1" type="ORF">MNBD_CHLOROFLEXI01-3520</name>
</gene>
<sequence>MSEETTPSVEEIKARLKVEVPVEEEEVTKAEAQNVDVTAELREFGRQFADTIRTAWNSAERQRLETELRDGMRSFADEVDKAIQEIKSSTAAERVKSEAIHVRERVQTSDVGNKTRSGVAQGLQRLSEELGKLAERFTLVEKPAADSDE</sequence>
<evidence type="ECO:0000313" key="1">
    <source>
        <dbReference type="EMBL" id="VAW33852.1"/>
    </source>
</evidence>
<proteinExistence type="predicted"/>
<dbReference type="AlphaFoldDB" id="A0A3B0V508"/>
<dbReference type="EMBL" id="UOEU01000487">
    <property type="protein sequence ID" value="VAW33852.1"/>
    <property type="molecule type" value="Genomic_DNA"/>
</dbReference>
<reference evidence="1" key="1">
    <citation type="submission" date="2018-06" db="EMBL/GenBank/DDBJ databases">
        <authorList>
            <person name="Zhirakovskaya E."/>
        </authorList>
    </citation>
    <scope>NUCLEOTIDE SEQUENCE</scope>
</reference>
<name>A0A3B0V508_9ZZZZ</name>